<sequence length="1029" mass="111924">MQPTTQPHQQGYRQERWQSGAPYASAGPSMASSGTTYILLPPAAPALPPSRPTYLHSATSPTSPSSPRPSQPPRVQSVGSPVPASLRPQQQLSYASPHTAQELLPGRLVNPYEQREHGMAYNGAPQVNNQRCPDSTRLSFGPGDPLFSAHQAAASHPSGSSPLSPRQYPWNSPAPPLMASGTPRMPVQRTISTSSGTSNTRSRSVSNNISVPPHGAPGHETDDCPGCRAEMDDAIQASLRSAQQEDDKRQRELQEQQELQRIYAANAEENDRQRRLAQEEEEQLLQKAIEDSRRDAEEQALRNRHNEELLLEESRQYALRQREESARLEAQMLEAAKLASSEQEEQRRRELDAMHDAEKRALQLSLQEQEEEWARRESAERSLLEFLDQRGSANRHASSSHSSKQPQASSSSAAADDRDAEYWRFAGHDEAYQLALQMQRASLADSTAQSHASTSRTRRPLPRTSEAQEHADQTGNTLFESAGKRDKGPSSSQPATLYHAIEDAPPAYSEASQAGSSDPSTVQQTSTPRPPEKAQTSRYHTATLANLNRPVLQHHSSSSSSAYSRSQGSDTRQSPRASFGGASQHFNISPPSTSAGESSSAPYPASASPSIPQRGSSHSTPASKRLSTSASSIAHEQRGQRALAGLDFGYCNLPFAYKLDRSLPLSSRSTSTTDLASASAASVSTSMSTSKALFPTTIGLSKVTKESASGTGLSRCSFFVLRAHSWKSLLRAIAWYGNSRVEAAPEEVAAASDRRSHCLLRAEVEFVTPTRVDMGFGVGEYARAAQSTGSMPKNPAPAHVALCLSLLPTSASKSSSSVEASAWLKSEEYQMIKRESRRLDAWYAGRGSTRRLVQLARQPPALPVVMVQIAQLLHASHTFSAACPSSGSTARHSPRDLHHAIERHDEGFVRKQQAMLTAGSALAAQSGTGTQAGQNPRLSMQGPSRMSLSGDLQNGDDELDDDDDDEVDFNDFSLLADGSFDAQDKVLMGKRQRLKAKVKRRLAKRNSDVRVVDEDLATWITPFDLSQHG</sequence>
<feature type="compositionally biased region" description="Low complexity" evidence="1">
    <location>
        <begin position="392"/>
        <end position="414"/>
    </location>
</feature>
<feature type="compositionally biased region" description="Polar residues" evidence="1">
    <location>
        <begin position="87"/>
        <end position="99"/>
    </location>
</feature>
<proteinExistence type="predicted"/>
<feature type="region of interest" description="Disordered" evidence="1">
    <location>
        <begin position="440"/>
        <end position="634"/>
    </location>
</feature>
<dbReference type="AlphaFoldDB" id="A0A0F7RSD8"/>
<feature type="compositionally biased region" description="Low complexity" evidence="1">
    <location>
        <begin position="189"/>
        <end position="211"/>
    </location>
</feature>
<feature type="compositionally biased region" description="Acidic residues" evidence="1">
    <location>
        <begin position="954"/>
        <end position="964"/>
    </location>
</feature>
<dbReference type="InterPro" id="IPR018247">
    <property type="entry name" value="EF_Hand_1_Ca_BS"/>
</dbReference>
<feature type="compositionally biased region" description="Polar residues" evidence="1">
    <location>
        <begin position="125"/>
        <end position="138"/>
    </location>
</feature>
<feature type="compositionally biased region" description="Polar residues" evidence="1">
    <location>
        <begin position="510"/>
        <end position="527"/>
    </location>
</feature>
<gene>
    <name evidence="2" type="primary">SSCI20120.1</name>
    <name evidence="3" type="ORF">SPSC_03944</name>
</gene>
<feature type="region of interest" description="Disordered" evidence="1">
    <location>
        <begin position="924"/>
        <end position="964"/>
    </location>
</feature>
<feature type="compositionally biased region" description="Basic and acidic residues" evidence="1">
    <location>
        <begin position="288"/>
        <end position="301"/>
    </location>
</feature>
<reference evidence="3" key="3">
    <citation type="submission" date="2014-06" db="EMBL/GenBank/DDBJ databases">
        <authorList>
            <person name="Ju J."/>
            <person name="Zhang J."/>
        </authorList>
    </citation>
    <scope>NUCLEOTIDE SEQUENCE</scope>
    <source>
        <strain evidence="3">SscI8</strain>
    </source>
</reference>
<dbReference type="Proteomes" id="UP000242770">
    <property type="component" value="Unassembled WGS sequence"/>
</dbReference>
<dbReference type="PROSITE" id="PS50330">
    <property type="entry name" value="UIM"/>
    <property type="match status" value="1"/>
</dbReference>
<dbReference type="EMBL" id="CCFA01001033">
    <property type="protein sequence ID" value="CDR99406.1"/>
    <property type="molecule type" value="Genomic_DNA"/>
</dbReference>
<accession>A0A0F7RSD8</accession>
<dbReference type="OrthoDB" id="2529379at2759"/>
<feature type="compositionally biased region" description="Polar residues" evidence="1">
    <location>
        <begin position="613"/>
        <end position="634"/>
    </location>
</feature>
<feature type="region of interest" description="Disordered" evidence="1">
    <location>
        <begin position="1"/>
        <end position="301"/>
    </location>
</feature>
<evidence type="ECO:0000313" key="4">
    <source>
        <dbReference type="Proteomes" id="UP000242770"/>
    </source>
</evidence>
<reference evidence="2" key="1">
    <citation type="submission" date="2014-06" db="EMBL/GenBank/DDBJ databases">
        <authorList>
            <person name="Berkman J.Paul."/>
        </authorList>
    </citation>
    <scope>NUCLEOTIDE SEQUENCE [LARGE SCALE GENOMIC DNA]</scope>
</reference>
<evidence type="ECO:0000313" key="3">
    <source>
        <dbReference type="EMBL" id="CDU24443.1"/>
    </source>
</evidence>
<dbReference type="PROSITE" id="PS00018">
    <property type="entry name" value="EF_HAND_1"/>
    <property type="match status" value="1"/>
</dbReference>
<feature type="compositionally biased region" description="Polar residues" evidence="1">
    <location>
        <begin position="534"/>
        <end position="546"/>
    </location>
</feature>
<feature type="compositionally biased region" description="Low complexity" evidence="1">
    <location>
        <begin position="589"/>
        <end position="612"/>
    </location>
</feature>
<keyword evidence="4" id="KW-1185">Reference proteome</keyword>
<evidence type="ECO:0000313" key="2">
    <source>
        <dbReference type="EMBL" id="CDR99406.1"/>
    </source>
</evidence>
<feature type="compositionally biased region" description="Pro residues" evidence="1">
    <location>
        <begin position="42"/>
        <end position="51"/>
    </location>
</feature>
<dbReference type="InterPro" id="IPR003903">
    <property type="entry name" value="UIM_dom"/>
</dbReference>
<feature type="compositionally biased region" description="Polar residues" evidence="1">
    <location>
        <begin position="924"/>
        <end position="947"/>
    </location>
</feature>
<feature type="region of interest" description="Disordered" evidence="1">
    <location>
        <begin position="384"/>
        <end position="417"/>
    </location>
</feature>
<feature type="compositionally biased region" description="Low complexity" evidence="1">
    <location>
        <begin position="556"/>
        <end position="569"/>
    </location>
</feature>
<dbReference type="STRING" id="49012.A0A0F7RSD8"/>
<evidence type="ECO:0000256" key="1">
    <source>
        <dbReference type="SAM" id="MobiDB-lite"/>
    </source>
</evidence>
<feature type="compositionally biased region" description="Basic and acidic residues" evidence="1">
    <location>
        <begin position="269"/>
        <end position="278"/>
    </location>
</feature>
<organism evidence="2 4">
    <name type="scientific">Sporisorium scitamineum</name>
    <dbReference type="NCBI Taxonomy" id="49012"/>
    <lineage>
        <taxon>Eukaryota</taxon>
        <taxon>Fungi</taxon>
        <taxon>Dikarya</taxon>
        <taxon>Basidiomycota</taxon>
        <taxon>Ustilaginomycotina</taxon>
        <taxon>Ustilaginomycetes</taxon>
        <taxon>Ustilaginales</taxon>
        <taxon>Ustilaginaceae</taxon>
        <taxon>Sporisorium</taxon>
    </lineage>
</organism>
<feature type="compositionally biased region" description="Polar residues" evidence="1">
    <location>
        <begin position="1"/>
        <end position="12"/>
    </location>
</feature>
<dbReference type="EMBL" id="LK056676">
    <property type="protein sequence ID" value="CDU24443.1"/>
    <property type="molecule type" value="Genomic_DNA"/>
</dbReference>
<reference evidence="4" key="2">
    <citation type="submission" date="2014-06" db="EMBL/GenBank/DDBJ databases">
        <authorList>
            <person name="Berkman P.J."/>
        </authorList>
    </citation>
    <scope>NUCLEOTIDE SEQUENCE [LARGE SCALE GENOMIC DNA]</scope>
</reference>
<feature type="region of interest" description="Disordered" evidence="1">
    <location>
        <begin position="336"/>
        <end position="356"/>
    </location>
</feature>
<protein>
    <submittedName>
        <fullName evidence="2">Uncharacterized protein</fullName>
    </submittedName>
</protein>
<feature type="compositionally biased region" description="Basic and acidic residues" evidence="1">
    <location>
        <begin position="243"/>
        <end position="254"/>
    </location>
</feature>
<name>A0A0F7RSD8_9BASI</name>
<feature type="compositionally biased region" description="Basic and acidic residues" evidence="1">
    <location>
        <begin position="344"/>
        <end position="356"/>
    </location>
</feature>